<organism evidence="1">
    <name type="scientific">uncultured Synechococcales cyanobacterium</name>
    <dbReference type="NCBI Taxonomy" id="1936017"/>
    <lineage>
        <taxon>Bacteria</taxon>
        <taxon>Bacillati</taxon>
        <taxon>Cyanobacteriota</taxon>
        <taxon>Cyanophyceae</taxon>
        <taxon>Synechococcales</taxon>
        <taxon>environmental samples</taxon>
    </lineage>
</organism>
<dbReference type="AlphaFoldDB" id="A0A6J4VQI0"/>
<name>A0A6J4VQI0_9CYAN</name>
<reference evidence="1" key="1">
    <citation type="submission" date="2020-02" db="EMBL/GenBank/DDBJ databases">
        <authorList>
            <person name="Meier V. D."/>
        </authorList>
    </citation>
    <scope>NUCLEOTIDE SEQUENCE</scope>
    <source>
        <strain evidence="1">AVDCRST_MAG81</strain>
    </source>
</reference>
<evidence type="ECO:0000313" key="1">
    <source>
        <dbReference type="EMBL" id="CAA9584686.1"/>
    </source>
</evidence>
<proteinExistence type="predicted"/>
<gene>
    <name evidence="1" type="ORF">AVDCRST_MAG81-3538</name>
</gene>
<accession>A0A6J4VQI0</accession>
<sequence>MSIQRYYTRNSLYLRELVEAHQQASSCALAWMTWEDGTDIQRGVRPLIVLQSVLYKETAATSRASCLGNLRYRRICTPKGF</sequence>
<dbReference type="EMBL" id="CADCWO010000192">
    <property type="protein sequence ID" value="CAA9584686.1"/>
    <property type="molecule type" value="Genomic_DNA"/>
</dbReference>
<protein>
    <submittedName>
        <fullName evidence="1">Uncharacterized protein</fullName>
    </submittedName>
</protein>